<evidence type="ECO:0000313" key="10">
    <source>
        <dbReference type="EMBL" id="KAJ8766686.1"/>
    </source>
</evidence>
<keyword evidence="6" id="KW-0539">Nucleus</keyword>
<comment type="subcellular location">
    <subcellularLocation>
        <location evidence="1">Nucleus</location>
    </subcellularLocation>
</comment>
<evidence type="ECO:0000256" key="5">
    <source>
        <dbReference type="ARBA" id="ARBA00022833"/>
    </source>
</evidence>
<sequence>MVWFQCEDCGENLKKPKLPNHFRCCSASKFSCIDCGEVFRPDSVQGHTQCITEAEKYGPKGQGKASNGATPKTNKGSKQQPDVDINVGLSERPPWFCSLCNTKATSKQTLLLHADGKKHRAKARAFHAASGAPKQTGGLATDTSAPVEKTTNGKLGDPTDLDGEQGMLKISKVENGHSNSEVENGVLPSKKRRKLDEYQGDGNEKPAESDAMDGAQNAVAVIEVKSKETESRPKKAKYNMLEDEKVVESNFANEDTKKKIKWKKLIKAALTSNPDRVLKMRKLKKFVLKSLQEADLTKDEAELSNILEQKVNSSSRFRLNGKCVHLVATD</sequence>
<dbReference type="GO" id="GO:0005730">
    <property type="term" value="C:nucleolus"/>
    <property type="evidence" value="ECO:0007669"/>
    <property type="project" value="TreeGrafter"/>
</dbReference>
<dbReference type="SUPFAM" id="SSF57667">
    <property type="entry name" value="beta-beta-alpha zinc fingers"/>
    <property type="match status" value="3"/>
</dbReference>
<dbReference type="InterPro" id="IPR058719">
    <property type="entry name" value="WHD_LYAR"/>
</dbReference>
<dbReference type="SMART" id="SM00451">
    <property type="entry name" value="ZnF_U1"/>
    <property type="match status" value="1"/>
</dbReference>
<evidence type="ECO:0000259" key="9">
    <source>
        <dbReference type="SMART" id="SM00451"/>
    </source>
</evidence>
<dbReference type="PROSITE" id="PS51804">
    <property type="entry name" value="ZF_C2HC_LYAR"/>
    <property type="match status" value="2"/>
</dbReference>
<proteinExistence type="predicted"/>
<keyword evidence="3" id="KW-0677">Repeat</keyword>
<dbReference type="FunFam" id="3.30.1490.490:FF:000001">
    <property type="entry name" value="cell growth-regulating nucleolar protein-like"/>
    <property type="match status" value="1"/>
</dbReference>
<dbReference type="Pfam" id="PF08790">
    <property type="entry name" value="zf-LYAR"/>
    <property type="match status" value="1"/>
</dbReference>
<dbReference type="InterPro" id="IPR013087">
    <property type="entry name" value="Znf_C2H2_type"/>
</dbReference>
<dbReference type="Gene3D" id="3.30.160.60">
    <property type="entry name" value="Classic Zinc Finger"/>
    <property type="match status" value="1"/>
</dbReference>
<gene>
    <name evidence="10" type="ORF">K2173_004510</name>
</gene>
<dbReference type="FunFam" id="3.30.160.60:FF:001583">
    <property type="entry name" value="UBP1-associated proteins 1C"/>
    <property type="match status" value="1"/>
</dbReference>
<dbReference type="InterPro" id="IPR039999">
    <property type="entry name" value="LYAR"/>
</dbReference>
<dbReference type="GO" id="GO:0003677">
    <property type="term" value="F:DNA binding"/>
    <property type="evidence" value="ECO:0007669"/>
    <property type="project" value="InterPro"/>
</dbReference>
<dbReference type="GO" id="GO:0008270">
    <property type="term" value="F:zinc ion binding"/>
    <property type="evidence" value="ECO:0007669"/>
    <property type="project" value="UniProtKB-KW"/>
</dbReference>
<evidence type="ECO:0000313" key="11">
    <source>
        <dbReference type="Proteomes" id="UP001159364"/>
    </source>
</evidence>
<evidence type="ECO:0000256" key="3">
    <source>
        <dbReference type="ARBA" id="ARBA00022737"/>
    </source>
</evidence>
<dbReference type="EMBL" id="JAIWQS010000004">
    <property type="protein sequence ID" value="KAJ8766686.1"/>
    <property type="molecule type" value="Genomic_DNA"/>
</dbReference>
<feature type="compositionally biased region" description="Basic and acidic residues" evidence="8">
    <location>
        <begin position="194"/>
        <end position="208"/>
    </location>
</feature>
<dbReference type="AlphaFoldDB" id="A0AAV8TIJ5"/>
<keyword evidence="4 7" id="KW-0863">Zinc-finger</keyword>
<organism evidence="10 11">
    <name type="scientific">Erythroxylum novogranatense</name>
    <dbReference type="NCBI Taxonomy" id="1862640"/>
    <lineage>
        <taxon>Eukaryota</taxon>
        <taxon>Viridiplantae</taxon>
        <taxon>Streptophyta</taxon>
        <taxon>Embryophyta</taxon>
        <taxon>Tracheophyta</taxon>
        <taxon>Spermatophyta</taxon>
        <taxon>Magnoliopsida</taxon>
        <taxon>eudicotyledons</taxon>
        <taxon>Gunneridae</taxon>
        <taxon>Pentapetalae</taxon>
        <taxon>rosids</taxon>
        <taxon>fabids</taxon>
        <taxon>Malpighiales</taxon>
        <taxon>Erythroxylaceae</taxon>
        <taxon>Erythroxylum</taxon>
    </lineage>
</organism>
<dbReference type="Proteomes" id="UP001159364">
    <property type="component" value="Linkage Group LG04"/>
</dbReference>
<feature type="region of interest" description="Disordered" evidence="8">
    <location>
        <begin position="128"/>
        <end position="213"/>
    </location>
</feature>
<evidence type="ECO:0000256" key="2">
    <source>
        <dbReference type="ARBA" id="ARBA00022723"/>
    </source>
</evidence>
<keyword evidence="2" id="KW-0479">Metal-binding</keyword>
<dbReference type="Pfam" id="PF12874">
    <property type="entry name" value="zf-met"/>
    <property type="match status" value="1"/>
</dbReference>
<dbReference type="PANTHER" id="PTHR13100">
    <property type="entry name" value="CELL GROWTH-REGULATING NUCLEOLAR PROTEIN LYAR"/>
    <property type="match status" value="1"/>
</dbReference>
<dbReference type="InterPro" id="IPR014898">
    <property type="entry name" value="Znf_C2H2_LYAR"/>
</dbReference>
<dbReference type="InterPro" id="IPR036236">
    <property type="entry name" value="Znf_C2H2_sf"/>
</dbReference>
<reference evidence="10 11" key="1">
    <citation type="submission" date="2021-09" db="EMBL/GenBank/DDBJ databases">
        <title>Genomic insights and catalytic innovation underlie evolution of tropane alkaloids biosynthesis.</title>
        <authorList>
            <person name="Wang Y.-J."/>
            <person name="Tian T."/>
            <person name="Huang J.-P."/>
            <person name="Huang S.-X."/>
        </authorList>
    </citation>
    <scope>NUCLEOTIDE SEQUENCE [LARGE SCALE GENOMIC DNA]</scope>
    <source>
        <strain evidence="10">KIB-2018</strain>
        <tissue evidence="10">Leaf</tissue>
    </source>
</reference>
<feature type="region of interest" description="Disordered" evidence="8">
    <location>
        <begin position="57"/>
        <end position="84"/>
    </location>
</feature>
<dbReference type="PANTHER" id="PTHR13100:SF10">
    <property type="entry name" value="CELL GROWTH-REGULATING NUCLEOLAR PROTEIN"/>
    <property type="match status" value="1"/>
</dbReference>
<dbReference type="Gene3D" id="3.30.1490.490">
    <property type="match status" value="1"/>
</dbReference>
<dbReference type="GO" id="GO:0000122">
    <property type="term" value="P:negative regulation of transcription by RNA polymerase II"/>
    <property type="evidence" value="ECO:0007669"/>
    <property type="project" value="TreeGrafter"/>
</dbReference>
<comment type="caution">
    <text evidence="10">The sequence shown here is derived from an EMBL/GenBank/DDBJ whole genome shotgun (WGS) entry which is preliminary data.</text>
</comment>
<feature type="compositionally biased region" description="Polar residues" evidence="8">
    <location>
        <begin position="141"/>
        <end position="153"/>
    </location>
</feature>
<name>A0AAV8TIJ5_9ROSI</name>
<keyword evidence="11" id="KW-1185">Reference proteome</keyword>
<dbReference type="Pfam" id="PF25879">
    <property type="entry name" value="WHD_LYAR"/>
    <property type="match status" value="1"/>
</dbReference>
<evidence type="ECO:0000256" key="1">
    <source>
        <dbReference type="ARBA" id="ARBA00004123"/>
    </source>
</evidence>
<protein>
    <recommendedName>
        <fullName evidence="9">U1-type domain-containing protein</fullName>
    </recommendedName>
</protein>
<evidence type="ECO:0000256" key="4">
    <source>
        <dbReference type="ARBA" id="ARBA00022771"/>
    </source>
</evidence>
<accession>A0AAV8TIJ5</accession>
<feature type="compositionally biased region" description="Polar residues" evidence="8">
    <location>
        <begin position="64"/>
        <end position="80"/>
    </location>
</feature>
<evidence type="ECO:0000256" key="6">
    <source>
        <dbReference type="ARBA" id="ARBA00023242"/>
    </source>
</evidence>
<dbReference type="InterPro" id="IPR003604">
    <property type="entry name" value="Matrin/U1-like-C_Znf_C2H2"/>
</dbReference>
<evidence type="ECO:0000256" key="7">
    <source>
        <dbReference type="PROSITE-ProRule" id="PRU01145"/>
    </source>
</evidence>
<feature type="domain" description="U1-type" evidence="9">
    <location>
        <begin position="92"/>
        <end position="126"/>
    </location>
</feature>
<keyword evidence="5" id="KW-0862">Zinc</keyword>
<dbReference type="GO" id="GO:0006364">
    <property type="term" value="P:rRNA processing"/>
    <property type="evidence" value="ECO:0007669"/>
    <property type="project" value="TreeGrafter"/>
</dbReference>
<evidence type="ECO:0000256" key="8">
    <source>
        <dbReference type="SAM" id="MobiDB-lite"/>
    </source>
</evidence>